<organism evidence="2 3">
    <name type="scientific">Euplotes crassus</name>
    <dbReference type="NCBI Taxonomy" id="5936"/>
    <lineage>
        <taxon>Eukaryota</taxon>
        <taxon>Sar</taxon>
        <taxon>Alveolata</taxon>
        <taxon>Ciliophora</taxon>
        <taxon>Intramacronucleata</taxon>
        <taxon>Spirotrichea</taxon>
        <taxon>Hypotrichia</taxon>
        <taxon>Euplotida</taxon>
        <taxon>Euplotidae</taxon>
        <taxon>Moneuplotes</taxon>
    </lineage>
</organism>
<dbReference type="EMBL" id="CAMPGE010018489">
    <property type="protein sequence ID" value="CAI2376900.1"/>
    <property type="molecule type" value="Genomic_DNA"/>
</dbReference>
<gene>
    <name evidence="2" type="ORF">ECRASSUSDP1_LOCUS18277</name>
</gene>
<evidence type="ECO:0000256" key="1">
    <source>
        <dbReference type="SAM" id="Coils"/>
    </source>
</evidence>
<name>A0AAD1XR46_EUPCR</name>
<keyword evidence="1" id="KW-0175">Coiled coil</keyword>
<proteinExistence type="predicted"/>
<feature type="coiled-coil region" evidence="1">
    <location>
        <begin position="68"/>
        <end position="95"/>
    </location>
</feature>
<keyword evidence="3" id="KW-1185">Reference proteome</keyword>
<comment type="caution">
    <text evidence="2">The sequence shown here is derived from an EMBL/GenBank/DDBJ whole genome shotgun (WGS) entry which is preliminary data.</text>
</comment>
<dbReference type="Proteomes" id="UP001295684">
    <property type="component" value="Unassembled WGS sequence"/>
</dbReference>
<reference evidence="2" key="1">
    <citation type="submission" date="2023-07" db="EMBL/GenBank/DDBJ databases">
        <authorList>
            <consortium name="AG Swart"/>
            <person name="Singh M."/>
            <person name="Singh A."/>
            <person name="Seah K."/>
            <person name="Emmerich C."/>
        </authorList>
    </citation>
    <scope>NUCLEOTIDE SEQUENCE</scope>
    <source>
        <strain evidence="2">DP1</strain>
    </source>
</reference>
<accession>A0AAD1XR46</accession>
<evidence type="ECO:0000313" key="3">
    <source>
        <dbReference type="Proteomes" id="UP001295684"/>
    </source>
</evidence>
<evidence type="ECO:0000313" key="2">
    <source>
        <dbReference type="EMBL" id="CAI2376900.1"/>
    </source>
</evidence>
<dbReference type="AlphaFoldDB" id="A0AAD1XR46"/>
<sequence length="285" mass="32803">MGHGGYSTVTIGPTSYDIIYQKEGQKVGHEKAQELAGILGNILSEAFDVADDPKKFCPKVLKLLSGNRDNIADMLSEINEKLDDINKKLDEHYIDGCTTFIEESLVNIQAYIESGEPADFRVFHEKAFEGLKGLMKKLTNSSPNPSLMNTVALQLCLLDKGFKTIPEEAKTNSKTLVHYESIKNEIELSKTKLLEEYKTCCKKLRDNIDDSKFDTWDRWNNIHIESDWKDGLSRKEKDEYRAAHPDWMGYLTDKWNEFINKHYIPMFEKKTWGPTYNYLKDEGLI</sequence>
<protein>
    <submittedName>
        <fullName evidence="2">Uncharacterized protein</fullName>
    </submittedName>
</protein>